<accession>A0A1H9WC53</accession>
<comment type="similarity">
    <text evidence="3">Belongs to the class I-like SAM-binding methyltransferase superfamily. TPMT family.</text>
</comment>
<dbReference type="InterPro" id="IPR008854">
    <property type="entry name" value="TPMT"/>
</dbReference>
<dbReference type="GO" id="GO:0005737">
    <property type="term" value="C:cytoplasm"/>
    <property type="evidence" value="ECO:0007669"/>
    <property type="project" value="UniProtKB-SubCell"/>
</dbReference>
<dbReference type="HAMAP" id="MF_00812">
    <property type="entry name" value="Thiopur_methtran"/>
    <property type="match status" value="1"/>
</dbReference>
<gene>
    <name evidence="9" type="ORF">SAMN04487818_11064</name>
</gene>
<dbReference type="Proteomes" id="UP000199051">
    <property type="component" value="Unassembled WGS sequence"/>
</dbReference>
<comment type="subcellular location">
    <subcellularLocation>
        <location evidence="2">Cytoplasm</location>
    </subcellularLocation>
</comment>
<comment type="catalytic activity">
    <reaction evidence="1">
        <text>S-adenosyl-L-methionine + a thiopurine = S-adenosyl-L-homocysteine + a thiopurine S-methylether.</text>
        <dbReference type="EC" id="2.1.1.67"/>
    </reaction>
</comment>
<evidence type="ECO:0000256" key="8">
    <source>
        <dbReference type="ARBA" id="ARBA00022691"/>
    </source>
</evidence>
<dbReference type="SUPFAM" id="SSF53335">
    <property type="entry name" value="S-adenosyl-L-methionine-dependent methyltransferases"/>
    <property type="match status" value="1"/>
</dbReference>
<evidence type="ECO:0000256" key="3">
    <source>
        <dbReference type="ARBA" id="ARBA00008145"/>
    </source>
</evidence>
<dbReference type="PANTHER" id="PTHR10259">
    <property type="entry name" value="THIOPURINE S-METHYLTRANSFERASE"/>
    <property type="match status" value="1"/>
</dbReference>
<protein>
    <recommendedName>
        <fullName evidence="4">thiopurine S-methyltransferase</fullName>
        <ecNumber evidence="4">2.1.1.67</ecNumber>
    </recommendedName>
</protein>
<evidence type="ECO:0000256" key="5">
    <source>
        <dbReference type="ARBA" id="ARBA00022490"/>
    </source>
</evidence>
<proteinExistence type="inferred from homology"/>
<dbReference type="EC" id="2.1.1.67" evidence="4"/>
<keyword evidence="7 9" id="KW-0808">Transferase</keyword>
<dbReference type="Gene3D" id="3.40.50.150">
    <property type="entry name" value="Vaccinia Virus protein VP39"/>
    <property type="match status" value="1"/>
</dbReference>
<sequence length="221" mass="24780">MFTIPRVETQFWIDSWQEGGSKTSFHLPSVHPHARLLADRGLLDDATVLVPLCGKTADLLFFAAHARSVVGVELVAQAIDEFIAENGLSPRQPRPGVFTAGNLTILNRDLFDLAPEDIGPVDLVYDRASLIAFPEDMRHRYVEAVTALTAPGAWYFINTLEYRPALPSPPFSVGPADVEAYFGERFEIDHLLAEPRPEHRMVEKFGLDDLVEHGFLLRRFQ</sequence>
<keyword evidence="10" id="KW-1185">Reference proteome</keyword>
<dbReference type="EMBL" id="FOGI01000010">
    <property type="protein sequence ID" value="SES31490.1"/>
    <property type="molecule type" value="Genomic_DNA"/>
</dbReference>
<dbReference type="GO" id="GO:0008119">
    <property type="term" value="F:thiopurine S-methyltransferase activity"/>
    <property type="evidence" value="ECO:0007669"/>
    <property type="project" value="UniProtKB-EC"/>
</dbReference>
<evidence type="ECO:0000256" key="6">
    <source>
        <dbReference type="ARBA" id="ARBA00022603"/>
    </source>
</evidence>
<dbReference type="PROSITE" id="PS51585">
    <property type="entry name" value="SAM_MT_TPMT"/>
    <property type="match status" value="1"/>
</dbReference>
<evidence type="ECO:0000313" key="10">
    <source>
        <dbReference type="Proteomes" id="UP000199051"/>
    </source>
</evidence>
<keyword evidence="6 9" id="KW-0489">Methyltransferase</keyword>
<organism evidence="9 10">
    <name type="scientific">Actinokineospora terrae</name>
    <dbReference type="NCBI Taxonomy" id="155974"/>
    <lineage>
        <taxon>Bacteria</taxon>
        <taxon>Bacillati</taxon>
        <taxon>Actinomycetota</taxon>
        <taxon>Actinomycetes</taxon>
        <taxon>Pseudonocardiales</taxon>
        <taxon>Pseudonocardiaceae</taxon>
        <taxon>Actinokineospora</taxon>
    </lineage>
</organism>
<dbReference type="Pfam" id="PF05724">
    <property type="entry name" value="TPMT"/>
    <property type="match status" value="1"/>
</dbReference>
<evidence type="ECO:0000313" key="9">
    <source>
        <dbReference type="EMBL" id="SES31490.1"/>
    </source>
</evidence>
<dbReference type="STRING" id="155974.SAMN04487818_11064"/>
<dbReference type="GO" id="GO:0032259">
    <property type="term" value="P:methylation"/>
    <property type="evidence" value="ECO:0007669"/>
    <property type="project" value="UniProtKB-KW"/>
</dbReference>
<keyword evidence="5" id="KW-0963">Cytoplasm</keyword>
<reference evidence="10" key="1">
    <citation type="submission" date="2016-10" db="EMBL/GenBank/DDBJ databases">
        <authorList>
            <person name="Varghese N."/>
            <person name="Submissions S."/>
        </authorList>
    </citation>
    <scope>NUCLEOTIDE SEQUENCE [LARGE SCALE GENOMIC DNA]</scope>
    <source>
        <strain evidence="10">DSM 44260</strain>
    </source>
</reference>
<evidence type="ECO:0000256" key="4">
    <source>
        <dbReference type="ARBA" id="ARBA00011905"/>
    </source>
</evidence>
<name>A0A1H9WC53_9PSEU</name>
<keyword evidence="8" id="KW-0949">S-adenosyl-L-methionine</keyword>
<dbReference type="AlphaFoldDB" id="A0A1H9WC53"/>
<evidence type="ECO:0000256" key="7">
    <source>
        <dbReference type="ARBA" id="ARBA00022679"/>
    </source>
</evidence>
<evidence type="ECO:0000256" key="2">
    <source>
        <dbReference type="ARBA" id="ARBA00004496"/>
    </source>
</evidence>
<dbReference type="InterPro" id="IPR029063">
    <property type="entry name" value="SAM-dependent_MTases_sf"/>
</dbReference>
<dbReference type="PANTHER" id="PTHR10259:SF11">
    <property type="entry name" value="THIOPURINE S-METHYLTRANSFERASE"/>
    <property type="match status" value="1"/>
</dbReference>
<dbReference type="InterPro" id="IPR025835">
    <property type="entry name" value="Thiopurine_S-MeTrfase"/>
</dbReference>
<evidence type="ECO:0000256" key="1">
    <source>
        <dbReference type="ARBA" id="ARBA00000903"/>
    </source>
</evidence>